<feature type="transmembrane region" description="Helical" evidence="5">
    <location>
        <begin position="298"/>
        <end position="320"/>
    </location>
</feature>
<proteinExistence type="predicted"/>
<dbReference type="PANTHER" id="PTHR34220">
    <property type="entry name" value="SENSOR HISTIDINE KINASE YPDA"/>
    <property type="match status" value="1"/>
</dbReference>
<dbReference type="Pfam" id="PF06580">
    <property type="entry name" value="His_kinase"/>
    <property type="match status" value="1"/>
</dbReference>
<evidence type="ECO:0000313" key="7">
    <source>
        <dbReference type="EMBL" id="TLD02368.1"/>
    </source>
</evidence>
<dbReference type="InterPro" id="IPR010559">
    <property type="entry name" value="Sig_transdc_His_kin_internal"/>
</dbReference>
<dbReference type="Gene3D" id="3.30.565.10">
    <property type="entry name" value="Histidine kinase-like ATPase, C-terminal domain"/>
    <property type="match status" value="1"/>
</dbReference>
<dbReference type="SMART" id="SM00304">
    <property type="entry name" value="HAMP"/>
    <property type="match status" value="1"/>
</dbReference>
<evidence type="ECO:0000256" key="1">
    <source>
        <dbReference type="ARBA" id="ARBA00004370"/>
    </source>
</evidence>
<dbReference type="InterPro" id="IPR003660">
    <property type="entry name" value="HAMP_dom"/>
</dbReference>
<keyword evidence="5" id="KW-1133">Transmembrane helix</keyword>
<keyword evidence="5" id="KW-0812">Transmembrane</keyword>
<keyword evidence="7" id="KW-0418">Kinase</keyword>
<feature type="domain" description="HAMP" evidence="6">
    <location>
        <begin position="318"/>
        <end position="371"/>
    </location>
</feature>
<comment type="caution">
    <text evidence="7">The sequence shown here is derived from an EMBL/GenBank/DDBJ whole genome shotgun (WGS) entry which is preliminary data.</text>
</comment>
<feature type="transmembrane region" description="Helical" evidence="5">
    <location>
        <begin position="12"/>
        <end position="33"/>
    </location>
</feature>
<evidence type="ECO:0000256" key="3">
    <source>
        <dbReference type="ARBA" id="ARBA00022679"/>
    </source>
</evidence>
<dbReference type="GO" id="GO:0016020">
    <property type="term" value="C:membrane"/>
    <property type="evidence" value="ECO:0007669"/>
    <property type="project" value="UniProtKB-SubCell"/>
</dbReference>
<evidence type="ECO:0000313" key="8">
    <source>
        <dbReference type="Proteomes" id="UP000306509"/>
    </source>
</evidence>
<dbReference type="EMBL" id="QGQD01000017">
    <property type="protein sequence ID" value="TLD02368.1"/>
    <property type="molecule type" value="Genomic_DNA"/>
</dbReference>
<dbReference type="InterPro" id="IPR050640">
    <property type="entry name" value="Bact_2-comp_sensor_kinase"/>
</dbReference>
<evidence type="ECO:0000259" key="6">
    <source>
        <dbReference type="PROSITE" id="PS50885"/>
    </source>
</evidence>
<dbReference type="InterPro" id="IPR036890">
    <property type="entry name" value="HATPase_C_sf"/>
</dbReference>
<protein>
    <submittedName>
        <fullName evidence="7">Sensor histidine kinase YehU</fullName>
        <ecNumber evidence="7">2.7.13.3</ecNumber>
    </submittedName>
</protein>
<feature type="compositionally biased region" description="Acidic residues" evidence="4">
    <location>
        <begin position="623"/>
        <end position="635"/>
    </location>
</feature>
<dbReference type="STRING" id="180332.GCA_000797495_00219"/>
<evidence type="ECO:0000256" key="5">
    <source>
        <dbReference type="SAM" id="Phobius"/>
    </source>
</evidence>
<dbReference type="Proteomes" id="UP000306509">
    <property type="component" value="Unassembled WGS sequence"/>
</dbReference>
<reference evidence="7 8" key="1">
    <citation type="journal article" date="2019" name="Anaerobe">
        <title>Detection of Robinsoniella peoriensis in multiple bone samples of a trauma patient.</title>
        <authorList>
            <person name="Schrottner P."/>
            <person name="Hartwich K."/>
            <person name="Bunk B."/>
            <person name="Schober I."/>
            <person name="Helbig S."/>
            <person name="Rudolph W.W."/>
            <person name="Gunzer F."/>
        </authorList>
    </citation>
    <scope>NUCLEOTIDE SEQUENCE [LARGE SCALE GENOMIC DNA]</scope>
    <source>
        <strain evidence="7 8">DSM 106044</strain>
    </source>
</reference>
<keyword evidence="8" id="KW-1185">Reference proteome</keyword>
<organism evidence="7 8">
    <name type="scientific">Robinsoniella peoriensis</name>
    <dbReference type="NCBI Taxonomy" id="180332"/>
    <lineage>
        <taxon>Bacteria</taxon>
        <taxon>Bacillati</taxon>
        <taxon>Bacillota</taxon>
        <taxon>Clostridia</taxon>
        <taxon>Lachnospirales</taxon>
        <taxon>Lachnospiraceae</taxon>
        <taxon>Robinsoniella</taxon>
    </lineage>
</organism>
<keyword evidence="5" id="KW-0472">Membrane</keyword>
<keyword evidence="2" id="KW-0597">Phosphoprotein</keyword>
<dbReference type="GO" id="GO:0000155">
    <property type="term" value="F:phosphorelay sensor kinase activity"/>
    <property type="evidence" value="ECO:0007669"/>
    <property type="project" value="InterPro"/>
</dbReference>
<feature type="region of interest" description="Disordered" evidence="4">
    <location>
        <begin position="609"/>
        <end position="635"/>
    </location>
</feature>
<evidence type="ECO:0000256" key="2">
    <source>
        <dbReference type="ARBA" id="ARBA00022553"/>
    </source>
</evidence>
<dbReference type="PANTHER" id="PTHR34220:SF7">
    <property type="entry name" value="SENSOR HISTIDINE KINASE YPDA"/>
    <property type="match status" value="1"/>
</dbReference>
<dbReference type="RefSeq" id="WP_027295236.1">
    <property type="nucleotide sequence ID" value="NZ_QGQD01000017.1"/>
</dbReference>
<gene>
    <name evidence="7" type="primary">yehU_4</name>
    <name evidence="7" type="ORF">DSM106044_00750</name>
</gene>
<dbReference type="AlphaFoldDB" id="A0A4V6HSC0"/>
<keyword evidence="3 7" id="KW-0808">Transferase</keyword>
<dbReference type="SUPFAM" id="SSF158472">
    <property type="entry name" value="HAMP domain-like"/>
    <property type="match status" value="1"/>
</dbReference>
<dbReference type="SUPFAM" id="SSF55874">
    <property type="entry name" value="ATPase domain of HSP90 chaperone/DNA topoisomerase II/histidine kinase"/>
    <property type="match status" value="1"/>
</dbReference>
<sequence length="635" mass="73208">MFQKISYRKKTLFIYTALVITIFVVFIVIYGFAQTKNMKGITDSTIEQLSVKAASQFESILNDMSDITLGIAANETVHEILEMVNRESDKANYFQKRPEEKRKIQREIAGVSGMRFEHKSFDVLSANFDLLSLNIYPEQMPEKSRIREIHWIKYMMENRQSKLIVPVGRDEYGRTQNEVFSFVRVIQDEFERYGLVDVQYEKKLLDDIFKVKLQENEMQVIVLHNNELFYATEDAPLQGLESLSREKRAGEGQPGDISLDNTAYTMSSQFLNNYEMKIFMLARTSEYMKPVYDTVRTIVVLGMIVLCFIIFIVYIISYNLNKPIRELRNYIDHMDYLSLSLDFKADSSNDEIKLLANAFEKMFEGIKRSRDELIEAHTREIKANYDVLQAQINPHFIHNILSVIGMIGYEKNAPEIMDMCAALTRMLQYTTQTGQDTVAVCLEFEHAKTYLQLMKYRYLDILEYQIELDEEMEQVEIPKFVLQPVVENCFQHSFVNLDKPVYRIRVKGAITMNGWEISVDDNGAGFTAESVQELNRQFQEIEERIKSGNKIPDMQIGGLALNNTYARLFIYSGGEITLRVGSGFMGGSCVVIAKSVKAPRFGSLPAGRNVTDSSLYNPKDDGENYTDDESYSGRR</sequence>
<dbReference type="Gene3D" id="6.10.340.10">
    <property type="match status" value="1"/>
</dbReference>
<dbReference type="EC" id="2.7.13.3" evidence="7"/>
<comment type="subcellular location">
    <subcellularLocation>
        <location evidence="1">Membrane</location>
    </subcellularLocation>
</comment>
<accession>A0A4V6HSC0</accession>
<dbReference type="PROSITE" id="PS50885">
    <property type="entry name" value="HAMP"/>
    <property type="match status" value="1"/>
</dbReference>
<evidence type="ECO:0000256" key="4">
    <source>
        <dbReference type="SAM" id="MobiDB-lite"/>
    </source>
</evidence>
<name>A0A4V6HSC0_9FIRM</name>